<evidence type="ECO:0000256" key="1">
    <source>
        <dbReference type="SAM" id="Phobius"/>
    </source>
</evidence>
<dbReference type="Gene3D" id="3.40.30.10">
    <property type="entry name" value="Glutaredoxin"/>
    <property type="match status" value="1"/>
</dbReference>
<gene>
    <name evidence="2" type="ORF">JIN83_08990</name>
</gene>
<reference evidence="2" key="1">
    <citation type="submission" date="2021-01" db="EMBL/GenBank/DDBJ databases">
        <title>Modified the classification status of verrucomicrobia.</title>
        <authorList>
            <person name="Feng X."/>
        </authorList>
    </citation>
    <scope>NUCLEOTIDE SEQUENCE</scope>
    <source>
        <strain evidence="2">5K15</strain>
    </source>
</reference>
<dbReference type="InterPro" id="IPR036249">
    <property type="entry name" value="Thioredoxin-like_sf"/>
</dbReference>
<keyword evidence="3" id="KW-1185">Reference proteome</keyword>
<feature type="transmembrane region" description="Helical" evidence="1">
    <location>
        <begin position="17"/>
        <end position="36"/>
    </location>
</feature>
<keyword evidence="1" id="KW-0812">Transmembrane</keyword>
<keyword evidence="1" id="KW-1133">Transmembrane helix</keyword>
<dbReference type="Proteomes" id="UP000634206">
    <property type="component" value="Unassembled WGS sequence"/>
</dbReference>
<dbReference type="SUPFAM" id="SSF52833">
    <property type="entry name" value="Thioredoxin-like"/>
    <property type="match status" value="1"/>
</dbReference>
<dbReference type="RefSeq" id="WP_309489705.1">
    <property type="nucleotide sequence ID" value="NZ_JAENIG010000005.1"/>
</dbReference>
<keyword evidence="1" id="KW-0472">Membrane</keyword>
<accession>A0AAE2SC58</accession>
<dbReference type="AlphaFoldDB" id="A0AAE2SC58"/>
<comment type="caution">
    <text evidence="2">The sequence shown here is derived from an EMBL/GenBank/DDBJ whole genome shotgun (WGS) entry which is preliminary data.</text>
</comment>
<name>A0AAE2SC58_9BACT</name>
<dbReference type="EMBL" id="JAENIG010000005">
    <property type="protein sequence ID" value="MBK1855094.1"/>
    <property type="molecule type" value="Genomic_DNA"/>
</dbReference>
<evidence type="ECO:0000313" key="2">
    <source>
        <dbReference type="EMBL" id="MBK1855094.1"/>
    </source>
</evidence>
<organism evidence="2 3">
    <name type="scientific">Oceaniferula flava</name>
    <dbReference type="NCBI Taxonomy" id="2800421"/>
    <lineage>
        <taxon>Bacteria</taxon>
        <taxon>Pseudomonadati</taxon>
        <taxon>Verrucomicrobiota</taxon>
        <taxon>Verrucomicrobiia</taxon>
        <taxon>Verrucomicrobiales</taxon>
        <taxon>Verrucomicrobiaceae</taxon>
        <taxon>Oceaniferula</taxon>
    </lineage>
</organism>
<sequence>MDLEPAERNPAELRRTALILVAIMILGAAFVLYAYVQHERQQDPDRPPIVTKITKNFAAKNQHGQLVSLSDLEGSVWFAAPISVTQLDENKHAIAMLKEIAAHYQDHEKVRFVLISIEGADQGVEPEQLAEAAEKLGLTDAKWWLLTTGDTKKQRGYIKDQLRLGLVSEREEGDPAGKWKFPSQIALLDPAMHLRQRYDFREAYEAQKKVEEALADNPELKDEENIDIYLHAVSKLKEKLYANTDYVLAETTTGSKE</sequence>
<evidence type="ECO:0000313" key="3">
    <source>
        <dbReference type="Proteomes" id="UP000634206"/>
    </source>
</evidence>
<protein>
    <submittedName>
        <fullName evidence="2">Uncharacterized protein</fullName>
    </submittedName>
</protein>
<proteinExistence type="predicted"/>